<dbReference type="Gene3D" id="3.40.190.290">
    <property type="match status" value="1"/>
</dbReference>
<evidence type="ECO:0000256" key="2">
    <source>
        <dbReference type="ARBA" id="ARBA00023015"/>
    </source>
</evidence>
<dbReference type="AlphaFoldDB" id="A0A173ZY15"/>
<dbReference type="Proteomes" id="UP000292665">
    <property type="component" value="Unassembled WGS sequence"/>
</dbReference>
<dbReference type="PANTHER" id="PTHR30419:SF8">
    <property type="entry name" value="NITROGEN ASSIMILATION TRANSCRIPTIONAL ACTIVATOR-RELATED"/>
    <property type="match status" value="1"/>
</dbReference>
<evidence type="ECO:0000313" key="7">
    <source>
        <dbReference type="EMBL" id="RYS82498.1"/>
    </source>
</evidence>
<dbReference type="InterPro" id="IPR000847">
    <property type="entry name" value="LysR_HTH_N"/>
</dbReference>
<name>A0A173ZY15_9FIRM</name>
<dbReference type="EMBL" id="CYZO01000008">
    <property type="protein sequence ID" value="CUN80296.1"/>
    <property type="molecule type" value="Genomic_DNA"/>
</dbReference>
<dbReference type="Gene3D" id="1.10.10.10">
    <property type="entry name" value="Winged helix-like DNA-binding domain superfamily/Winged helix DNA-binding domain"/>
    <property type="match status" value="1"/>
</dbReference>
<dbReference type="Pfam" id="PF03466">
    <property type="entry name" value="LysR_substrate"/>
    <property type="match status" value="1"/>
</dbReference>
<keyword evidence="3" id="KW-0238">DNA-binding</keyword>
<dbReference type="RefSeq" id="WP_055158743.1">
    <property type="nucleotide sequence ID" value="NZ_CATXVX010000003.1"/>
</dbReference>
<evidence type="ECO:0000313" key="8">
    <source>
        <dbReference type="Proteomes" id="UP000095787"/>
    </source>
</evidence>
<evidence type="ECO:0000313" key="9">
    <source>
        <dbReference type="Proteomes" id="UP000292665"/>
    </source>
</evidence>
<dbReference type="Proteomes" id="UP000095787">
    <property type="component" value="Unassembled WGS sequence"/>
</dbReference>
<proteinExistence type="inferred from homology"/>
<gene>
    <name evidence="6" type="primary">yofA</name>
    <name evidence="7" type="ORF">EAI93_02055</name>
    <name evidence="6" type="ORF">ERS852456_00863</name>
</gene>
<dbReference type="SUPFAM" id="SSF53850">
    <property type="entry name" value="Periplasmic binding protein-like II"/>
    <property type="match status" value="1"/>
</dbReference>
<dbReference type="InterPro" id="IPR050950">
    <property type="entry name" value="HTH-type_LysR_regulators"/>
</dbReference>
<dbReference type="Pfam" id="PF00126">
    <property type="entry name" value="HTH_1"/>
    <property type="match status" value="1"/>
</dbReference>
<protein>
    <submittedName>
        <fullName evidence="6">HTH-type transcriptional regulator YofA</fullName>
    </submittedName>
    <submittedName>
        <fullName evidence="7">LysR family transcriptional regulator</fullName>
    </submittedName>
</protein>
<dbReference type="PROSITE" id="PS50931">
    <property type="entry name" value="HTH_LYSR"/>
    <property type="match status" value="1"/>
</dbReference>
<sequence length="298" mass="33512">MDVNFEYYKVFYYVAKYKNFTKAAHALGSGQPNVTRAMNCLEQQTHCTLFIRTNRGVQLTPEGEMLFTHVEAAISQIQTAETELNAHSGLEHGSISIGASETALNIYLLDILKPFHMKHPGIRLKIYNHSTPQAIRSVKNGEVDFAVVSTPTNVDTSLKELHLRPFREILVGGKTFTALGSQELTLAELKNYPLICLGKETMTWNFYHKLFLSHGLELIPDTEAATTDQILPLVKAELGLAFLPEPMAKEALQQREIVQIHLRETIPERQICMVYDRKRPLSAAAQNLKTGILETMAF</sequence>
<dbReference type="CDD" id="cd05466">
    <property type="entry name" value="PBP2_LTTR_substrate"/>
    <property type="match status" value="1"/>
</dbReference>
<dbReference type="GO" id="GO:0003677">
    <property type="term" value="F:DNA binding"/>
    <property type="evidence" value="ECO:0007669"/>
    <property type="project" value="UniProtKB-KW"/>
</dbReference>
<evidence type="ECO:0000256" key="3">
    <source>
        <dbReference type="ARBA" id="ARBA00023125"/>
    </source>
</evidence>
<dbReference type="PANTHER" id="PTHR30419">
    <property type="entry name" value="HTH-TYPE TRANSCRIPTIONAL REGULATOR YBHD"/>
    <property type="match status" value="1"/>
</dbReference>
<dbReference type="InterPro" id="IPR005119">
    <property type="entry name" value="LysR_subst-bd"/>
</dbReference>
<dbReference type="FunFam" id="1.10.10.10:FF:000001">
    <property type="entry name" value="LysR family transcriptional regulator"/>
    <property type="match status" value="1"/>
</dbReference>
<accession>A0A173ZY15</accession>
<dbReference type="InterPro" id="IPR036390">
    <property type="entry name" value="WH_DNA-bd_sf"/>
</dbReference>
<reference evidence="7 9" key="2">
    <citation type="journal article" date="2019" name="Science, e1252229">
        <title>Invertible promoters mediate bacterial phase variation, antibiotic resistance, and host adaptation in the gut.</title>
        <authorList>
            <person name="Jiang X."/>
            <person name="Hall A.B."/>
            <person name="Arthur T.D."/>
            <person name="Plichta D.R."/>
            <person name="Covington C.T."/>
            <person name="Poyet M."/>
            <person name="Crothers J."/>
            <person name="Moses P.L."/>
            <person name="Tolonen A.C."/>
            <person name="Vlamakis H."/>
            <person name="Alm E.J."/>
            <person name="Xavier R.J."/>
        </authorList>
    </citation>
    <scope>NUCLEOTIDE SEQUENCE [LARGE SCALE GENOMIC DNA]</scope>
    <source>
        <strain evidence="7">Aa_0143</strain>
        <strain evidence="9">aa_0143</strain>
    </source>
</reference>
<keyword evidence="4" id="KW-0804">Transcription</keyword>
<evidence type="ECO:0000256" key="4">
    <source>
        <dbReference type="ARBA" id="ARBA00023163"/>
    </source>
</evidence>
<dbReference type="EMBL" id="RCYR01000001">
    <property type="protein sequence ID" value="RYS82498.1"/>
    <property type="molecule type" value="Genomic_DNA"/>
</dbReference>
<evidence type="ECO:0000313" key="6">
    <source>
        <dbReference type="EMBL" id="CUN80296.1"/>
    </source>
</evidence>
<comment type="similarity">
    <text evidence="1">Belongs to the LysR transcriptional regulatory family.</text>
</comment>
<dbReference type="GO" id="GO:0005829">
    <property type="term" value="C:cytosol"/>
    <property type="evidence" value="ECO:0007669"/>
    <property type="project" value="TreeGrafter"/>
</dbReference>
<organism evidence="6 8">
    <name type="scientific">[Ruminococcus] torques</name>
    <dbReference type="NCBI Taxonomy" id="33039"/>
    <lineage>
        <taxon>Bacteria</taxon>
        <taxon>Bacillati</taxon>
        <taxon>Bacillota</taxon>
        <taxon>Clostridia</taxon>
        <taxon>Lachnospirales</taxon>
        <taxon>Lachnospiraceae</taxon>
        <taxon>Mediterraneibacter</taxon>
    </lineage>
</organism>
<feature type="domain" description="HTH lysR-type" evidence="5">
    <location>
        <begin position="9"/>
        <end position="60"/>
    </location>
</feature>
<dbReference type="SUPFAM" id="SSF46785">
    <property type="entry name" value="Winged helix' DNA-binding domain"/>
    <property type="match status" value="1"/>
</dbReference>
<evidence type="ECO:0000259" key="5">
    <source>
        <dbReference type="PROSITE" id="PS50931"/>
    </source>
</evidence>
<dbReference type="GO" id="GO:0003700">
    <property type="term" value="F:DNA-binding transcription factor activity"/>
    <property type="evidence" value="ECO:0007669"/>
    <property type="project" value="InterPro"/>
</dbReference>
<keyword evidence="2" id="KW-0805">Transcription regulation</keyword>
<dbReference type="InterPro" id="IPR036388">
    <property type="entry name" value="WH-like_DNA-bd_sf"/>
</dbReference>
<reference evidence="6 8" key="1">
    <citation type="submission" date="2015-09" db="EMBL/GenBank/DDBJ databases">
        <authorList>
            <consortium name="Pathogen Informatics"/>
        </authorList>
    </citation>
    <scope>NUCLEOTIDE SEQUENCE [LARGE SCALE GENOMIC DNA]</scope>
    <source>
        <strain evidence="6 8">2789STDY5834841</strain>
    </source>
</reference>
<evidence type="ECO:0000256" key="1">
    <source>
        <dbReference type="ARBA" id="ARBA00009437"/>
    </source>
</evidence>